<protein>
    <submittedName>
        <fullName evidence="1">Uncharacterized protein</fullName>
    </submittedName>
</protein>
<organism evidence="1 2">
    <name type="scientific">Pleurodeles waltl</name>
    <name type="common">Iberian ribbed newt</name>
    <dbReference type="NCBI Taxonomy" id="8319"/>
    <lineage>
        <taxon>Eukaryota</taxon>
        <taxon>Metazoa</taxon>
        <taxon>Chordata</taxon>
        <taxon>Craniata</taxon>
        <taxon>Vertebrata</taxon>
        <taxon>Euteleostomi</taxon>
        <taxon>Amphibia</taxon>
        <taxon>Batrachia</taxon>
        <taxon>Caudata</taxon>
        <taxon>Salamandroidea</taxon>
        <taxon>Salamandridae</taxon>
        <taxon>Pleurodelinae</taxon>
        <taxon>Pleurodeles</taxon>
    </lineage>
</organism>
<reference evidence="1" key="1">
    <citation type="journal article" date="2022" name="bioRxiv">
        <title>Sequencing and chromosome-scale assembly of the giantPleurodeles waltlgenome.</title>
        <authorList>
            <person name="Brown T."/>
            <person name="Elewa A."/>
            <person name="Iarovenko S."/>
            <person name="Subramanian E."/>
            <person name="Araus A.J."/>
            <person name="Petzold A."/>
            <person name="Susuki M."/>
            <person name="Suzuki K.-i.T."/>
            <person name="Hayashi T."/>
            <person name="Toyoda A."/>
            <person name="Oliveira C."/>
            <person name="Osipova E."/>
            <person name="Leigh N.D."/>
            <person name="Simon A."/>
            <person name="Yun M.H."/>
        </authorList>
    </citation>
    <scope>NUCLEOTIDE SEQUENCE</scope>
    <source>
        <strain evidence="1">20211129_DDA</strain>
        <tissue evidence="1">Liver</tissue>
    </source>
</reference>
<dbReference type="EMBL" id="JANPWB010000013">
    <property type="protein sequence ID" value="KAJ1109761.1"/>
    <property type="molecule type" value="Genomic_DNA"/>
</dbReference>
<gene>
    <name evidence="1" type="ORF">NDU88_007120</name>
</gene>
<comment type="caution">
    <text evidence="1">The sequence shown here is derived from an EMBL/GenBank/DDBJ whole genome shotgun (WGS) entry which is preliminary data.</text>
</comment>
<keyword evidence="2" id="KW-1185">Reference proteome</keyword>
<accession>A0AAV7N181</accession>
<dbReference type="Proteomes" id="UP001066276">
    <property type="component" value="Chromosome 9"/>
</dbReference>
<sequence>MLLTPSAVARSPGCWGLPGGPLATYWADTDGRVLDSGLLRCLPLLDRGLEDRRGVERSTGAEEVEFIRLADHFCTKAHADQSMVTIVGRVALMIRTVFLKETPMDKLDLILQETGKSRLAIEQKIGALTTEVSFIEDEHHKLVDKVKSSEVKHAILELSSVSQDTEI</sequence>
<dbReference type="AlphaFoldDB" id="A0AAV7N181"/>
<evidence type="ECO:0000313" key="1">
    <source>
        <dbReference type="EMBL" id="KAJ1109761.1"/>
    </source>
</evidence>
<name>A0AAV7N181_PLEWA</name>
<proteinExistence type="predicted"/>
<evidence type="ECO:0000313" key="2">
    <source>
        <dbReference type="Proteomes" id="UP001066276"/>
    </source>
</evidence>